<gene>
    <name evidence="1" type="ORF">GWM34_00618</name>
</gene>
<reference evidence="1" key="1">
    <citation type="submission" date="2020-12" db="EMBL/GenBank/DDBJ databases">
        <title>Draft Genome of Candida africana.</title>
        <authorList>
            <person name="Ayanbimpe G.M."/>
            <person name="Enweani I.B."/>
            <person name="Aguiyi J.C."/>
            <person name="Nnadi U.P."/>
            <person name="Izam Y."/>
            <person name="Ubani A."/>
            <person name="Ngene A.C."/>
        </authorList>
    </citation>
    <scope>NUCLEOTIDE SEQUENCE</scope>
    <source>
        <strain evidence="1">CEC4854</strain>
    </source>
</reference>
<keyword evidence="2" id="KW-1185">Reference proteome</keyword>
<protein>
    <submittedName>
        <fullName evidence="1">Uncharacterized protein</fullName>
    </submittedName>
</protein>
<accession>A0ACB7FVQ2</accession>
<evidence type="ECO:0000313" key="2">
    <source>
        <dbReference type="Proteomes" id="UP000742417"/>
    </source>
</evidence>
<dbReference type="EMBL" id="JAENJO010000001">
    <property type="protein sequence ID" value="KAG8204813.1"/>
    <property type="molecule type" value="Genomic_DNA"/>
</dbReference>
<feature type="non-terminal residue" evidence="1">
    <location>
        <position position="1"/>
    </location>
</feature>
<sequence length="1222" mass="135569">MRMSAGAPDATAAVNPSETLEPPKQVEIKNQPPLKKDHAATDSSNTSQFNESNHKASKSTTSLSSLSRSSSQASLLTPSEDFDMSNVKTKPPPRQPVDPTYRGWKEVGGFEEEDVLTAEDETVDLLSRGSLFDQFLPAAIYGDWYHNTGYLIVAGLLSWIIGWFRFSVAPLFFVMVVFSLLYRASVKKYRGVLREQAQREFSVKSIEDDYETMDWCNYFLEQFWYYLEPSISQIACEQVNPILASSPAPAFVKSLWLDSFTLGTKPPRIDSVKTLAGTAPDVVVMDWGFSFTPNALVDANHKQLKSHVNERIVVKATLFGITIPIAIDDVSFSGLARIRLRLMTSFPHVETVNVSMLEPPKFDFNTKVLGESSWWWEVLSIPGLYPLINEMVKKYVGPLLFTPLSFQLNVQQLMAGNALDSAIGVLSITADSARGLKGFKTIGNTLDPYLTFGFQNKVLAKTKVIDDTSEPVWKQTLRIPISSLSEPFNITCIDFNDFRKDRQVGAIQFDLEPLIDNPKQPNLTAAFLRNNKPVGELSFGLHFMPTIEPVRQADGAITPPPDLNTGIARIQVIEARNLKGGEKGASTSAEVIFDGETVLTTAVQKNTNNPGWGATTEQIVYNRAKAKVRVLIKEKSGKIMEQVTHSLNELIDATQVEQTWFPLSRGGELKINTTWKPVELEGASGAGGYTPPIGAIRVGIENAEDLRNLETIGKVDPYARLLVNGFERTRTAAIESTLNPTWNEIHYVTVSSPNQKLTIEVMDVESHSPDRTLGSFDVKLTDLIQKDERGNYIEHVDKKQRSGRLIHKKGPKGNVTYTLSFYPALPVMSLQDYKDEEEEKKQIEEEKKKLAEEEKTTDKEASGKEDAGNAKETKKSNQDEEKTEEDMEDDLEDENSFGHKLRLSLDELLDYKSGILIYEIQEANLSKDDVYLQFYSGNQGYPDYITREIKKKNEKIQTTGDSVISDLEWSQTHLRLVKKKDDNRVDKCVAEATIPTLQLLKNGYNKPMNVELSGAGSASFKIQFSWIPLIYESGIPPQDSIDNSGILTVEVLNAEGLPSADSNGKSDPFMQVFLNSDKDPFTKTKTIKKTLDPTWNHTATVEVANKYDSVLKFVCYDWDMADKNDLLGIGYVELSDYDLKDGSADVTIELEGEEGEPAGVAYAKLSFKPEFILNVKPKSSGTGITKVGNVGVGVGKGVGALGKGLGGGIKGIRKGLHLGHSE</sequence>
<organism evidence="1 2">
    <name type="scientific">Candida africana</name>
    <dbReference type="NCBI Taxonomy" id="241526"/>
    <lineage>
        <taxon>Eukaryota</taxon>
        <taxon>Fungi</taxon>
        <taxon>Dikarya</taxon>
        <taxon>Ascomycota</taxon>
        <taxon>Saccharomycotina</taxon>
        <taxon>Pichiomycetes</taxon>
        <taxon>Debaryomycetaceae</taxon>
        <taxon>Candida/Lodderomyces clade</taxon>
        <taxon>Candida</taxon>
    </lineage>
</organism>
<dbReference type="Proteomes" id="UP000742417">
    <property type="component" value="Unassembled WGS sequence"/>
</dbReference>
<proteinExistence type="predicted"/>
<evidence type="ECO:0000313" key="1">
    <source>
        <dbReference type="EMBL" id="KAG8204813.1"/>
    </source>
</evidence>
<name>A0ACB7FVQ2_9ASCO</name>
<comment type="caution">
    <text evidence="1">The sequence shown here is derived from an EMBL/GenBank/DDBJ whole genome shotgun (WGS) entry which is preliminary data.</text>
</comment>